<dbReference type="InterPro" id="IPR051604">
    <property type="entry name" value="Ergot_Alk_Oxidoreductase"/>
</dbReference>
<dbReference type="Pfam" id="PF13460">
    <property type="entry name" value="NAD_binding_10"/>
    <property type="match status" value="1"/>
</dbReference>
<dbReference type="OrthoDB" id="419598at2759"/>
<protein>
    <recommendedName>
        <fullName evidence="1">NAD(P)-binding domain-containing protein</fullName>
    </recommendedName>
</protein>
<sequence>MPALKVIIFGANGAVGKAAALEAHRKGASVTLALRDVFKTIAGLPDLPRVKADLTDPSSLREAIRTSGATAAFVYTMNDMEPAFEALKESGVDYVVLLSSWTIYPNDVEKAATSHAIPARHAKAEIALKASGLKYSAIRARYFASNVVFESAAVKKGQVDVLNPDGVNDYIAPEDIGTVSGAKLFSEPEIVPIIGARLLTEREAWRIIANELDCPIKINELDYDEFVNRKGISLAIGTAYPDEIKYPLKLRPVGLENVRKYAGRDPMTFEEWVKIHRKEFLS</sequence>
<proteinExistence type="predicted"/>
<dbReference type="EMBL" id="CAJPDQ010000004">
    <property type="protein sequence ID" value="CAF9907848.1"/>
    <property type="molecule type" value="Genomic_DNA"/>
</dbReference>
<dbReference type="PANTHER" id="PTHR43162:SF1">
    <property type="entry name" value="PRESTALK A DIFFERENTIATION PROTEIN A"/>
    <property type="match status" value="1"/>
</dbReference>
<keyword evidence="3" id="KW-1185">Reference proteome</keyword>
<dbReference type="Gene3D" id="3.40.50.720">
    <property type="entry name" value="NAD(P)-binding Rossmann-like Domain"/>
    <property type="match status" value="1"/>
</dbReference>
<evidence type="ECO:0000259" key="1">
    <source>
        <dbReference type="Pfam" id="PF13460"/>
    </source>
</evidence>
<organism evidence="2 3">
    <name type="scientific">Gomphillus americanus</name>
    <dbReference type="NCBI Taxonomy" id="1940652"/>
    <lineage>
        <taxon>Eukaryota</taxon>
        <taxon>Fungi</taxon>
        <taxon>Dikarya</taxon>
        <taxon>Ascomycota</taxon>
        <taxon>Pezizomycotina</taxon>
        <taxon>Lecanoromycetes</taxon>
        <taxon>OSLEUM clade</taxon>
        <taxon>Ostropomycetidae</taxon>
        <taxon>Ostropales</taxon>
        <taxon>Graphidaceae</taxon>
        <taxon>Gomphilloideae</taxon>
        <taxon>Gomphillus</taxon>
    </lineage>
</organism>
<feature type="domain" description="NAD(P)-binding" evidence="1">
    <location>
        <begin position="10"/>
        <end position="145"/>
    </location>
</feature>
<dbReference type="InterPro" id="IPR036291">
    <property type="entry name" value="NAD(P)-bd_dom_sf"/>
</dbReference>
<dbReference type="SUPFAM" id="SSF51735">
    <property type="entry name" value="NAD(P)-binding Rossmann-fold domains"/>
    <property type="match status" value="1"/>
</dbReference>
<gene>
    <name evidence="2" type="ORF">GOMPHAMPRED_006002</name>
</gene>
<evidence type="ECO:0000313" key="3">
    <source>
        <dbReference type="Proteomes" id="UP000664169"/>
    </source>
</evidence>
<accession>A0A8H3ELZ6</accession>
<dbReference type="InterPro" id="IPR016040">
    <property type="entry name" value="NAD(P)-bd_dom"/>
</dbReference>
<evidence type="ECO:0000313" key="2">
    <source>
        <dbReference type="EMBL" id="CAF9907848.1"/>
    </source>
</evidence>
<dbReference type="AlphaFoldDB" id="A0A8H3ELZ6"/>
<dbReference type="Proteomes" id="UP000664169">
    <property type="component" value="Unassembled WGS sequence"/>
</dbReference>
<comment type="caution">
    <text evidence="2">The sequence shown here is derived from an EMBL/GenBank/DDBJ whole genome shotgun (WGS) entry which is preliminary data.</text>
</comment>
<name>A0A8H3ELZ6_9LECA</name>
<dbReference type="PANTHER" id="PTHR43162">
    <property type="match status" value="1"/>
</dbReference>
<reference evidence="2" key="1">
    <citation type="submission" date="2021-03" db="EMBL/GenBank/DDBJ databases">
        <authorList>
            <person name="Tagirdzhanova G."/>
        </authorList>
    </citation>
    <scope>NUCLEOTIDE SEQUENCE</scope>
</reference>